<comment type="caution">
    <text evidence="1">The sequence shown here is derived from an EMBL/GenBank/DDBJ whole genome shotgun (WGS) entry which is preliminary data.</text>
</comment>
<name>A0A437M2B9_9PROT</name>
<evidence type="ECO:0000313" key="2">
    <source>
        <dbReference type="Proteomes" id="UP000282957"/>
    </source>
</evidence>
<dbReference type="Proteomes" id="UP000282957">
    <property type="component" value="Unassembled WGS sequence"/>
</dbReference>
<dbReference type="EMBL" id="SACL01000009">
    <property type="protein sequence ID" value="RVT91693.1"/>
    <property type="molecule type" value="Genomic_DNA"/>
</dbReference>
<proteinExistence type="predicted"/>
<protein>
    <submittedName>
        <fullName evidence="1">Uncharacterized protein</fullName>
    </submittedName>
</protein>
<reference evidence="1 2" key="1">
    <citation type="submission" date="2019-01" db="EMBL/GenBank/DDBJ databases">
        <authorList>
            <person name="Chen W.-M."/>
        </authorList>
    </citation>
    <scope>NUCLEOTIDE SEQUENCE [LARGE SCALE GENOMIC DNA]</scope>
    <source>
        <strain evidence="1 2">CCP-6</strain>
    </source>
</reference>
<keyword evidence="2" id="KW-1185">Reference proteome</keyword>
<accession>A0A437M2B9</accession>
<gene>
    <name evidence="1" type="ORF">EOD42_20420</name>
</gene>
<organism evidence="1 2">
    <name type="scientific">Rhodovarius crocodyli</name>
    <dbReference type="NCBI Taxonomy" id="1979269"/>
    <lineage>
        <taxon>Bacteria</taxon>
        <taxon>Pseudomonadati</taxon>
        <taxon>Pseudomonadota</taxon>
        <taxon>Alphaproteobacteria</taxon>
        <taxon>Acetobacterales</taxon>
        <taxon>Roseomonadaceae</taxon>
        <taxon>Rhodovarius</taxon>
    </lineage>
</organism>
<sequence length="334" mass="36992">MDIIVELMLLPESRIILEISSLSRLRQSAWITNSPPSRATTWGILTGMVKFQSKGTTSDATTLIFDANGPYQGEEQSDGSIRINPIAGLATIMQPFKLIVEDQQTDGGFILWMARFLGRDEIIKAYRAGRFVFHHAGGKGQIVKSAEAISAGVWARPGQPISLAKHRSAAVLDSDADHEGHAPNANIATAAESHVAFVHVLRGRTIENYIPESYFRKRLAADGLSSFSDAFFRMLHDQQLFFPIKTGFRAKVKNGPRPTHSEFVSDPERPRLLRDLYGSVAPVDWGALVGGLGERLATVYTETRYRCEPSDAPRLPQDVSREINTLLTNILRHL</sequence>
<evidence type="ECO:0000313" key="1">
    <source>
        <dbReference type="EMBL" id="RVT91693.1"/>
    </source>
</evidence>
<dbReference type="AlphaFoldDB" id="A0A437M2B9"/>